<evidence type="ECO:0000259" key="2">
    <source>
        <dbReference type="PROSITE" id="PS51272"/>
    </source>
</evidence>
<dbReference type="InterPro" id="IPR001119">
    <property type="entry name" value="SLH_dom"/>
</dbReference>
<evidence type="ECO:0000256" key="1">
    <source>
        <dbReference type="SAM" id="SignalP"/>
    </source>
</evidence>
<dbReference type="InterPro" id="IPR051465">
    <property type="entry name" value="Cell_Envelope_Struct_Comp"/>
</dbReference>
<dbReference type="AlphaFoldDB" id="A0A1H3DIK2"/>
<dbReference type="RefSeq" id="WP_091459865.1">
    <property type="nucleotide sequence ID" value="NZ_FNPD01000001.1"/>
</dbReference>
<dbReference type="PANTHER" id="PTHR43308">
    <property type="entry name" value="OUTER MEMBRANE PROTEIN ALPHA-RELATED"/>
    <property type="match status" value="1"/>
</dbReference>
<gene>
    <name evidence="3" type="ORF">SAMN03080603_00166</name>
</gene>
<keyword evidence="1" id="KW-0732">Signal</keyword>
<dbReference type="Proteomes" id="UP000199266">
    <property type="component" value="Unassembled WGS sequence"/>
</dbReference>
<proteinExistence type="predicted"/>
<feature type="domain" description="SLH" evidence="2">
    <location>
        <begin position="22"/>
        <end position="85"/>
    </location>
</feature>
<feature type="chain" id="PRO_5011793741" evidence="1">
    <location>
        <begin position="23"/>
        <end position="514"/>
    </location>
</feature>
<reference evidence="4" key="1">
    <citation type="submission" date="2016-10" db="EMBL/GenBank/DDBJ databases">
        <authorList>
            <person name="Varghese N."/>
            <person name="Submissions S."/>
        </authorList>
    </citation>
    <scope>NUCLEOTIDE SEQUENCE [LARGE SCALE GENOMIC DNA]</scope>
    <source>
        <strain evidence="4">DSM 13490</strain>
    </source>
</reference>
<dbReference type="PANTHER" id="PTHR43308:SF1">
    <property type="entry name" value="OUTER MEMBRANE PROTEIN ALPHA"/>
    <property type="match status" value="1"/>
</dbReference>
<sequence length="514" mass="58964">MKKLLALVAVFALVAFAAPAFAANPFVDVPMNHWAYDAISQLAAKGIIQGYPDGTYRGNQPMTRYEMSMLVARALATIDMDKASKEDVEMLKKLVVEFKDELDALGVRVDALDERVAVLEEGVGGWRFWGELRFDARWADESDGAYDQGYYTHRGETEFDLSRFRLWMSKQIDDKTTFTARLGRSGSSGVNWDRYYATIQMPWDSSLMVGKWLYDWEGEAGLYIDEDAWFTDQVLTGFYWRKNLAKGDITFFATHDENDGVDLEGKPFVAGQDRYNYGARFNFNVNDKFRFALSGLYFDYDNDGTVQDVDATGTWGTDISYYDYGVYWADFGITFTPGFQFKGAYFMQDHDGPNIAGVTFDDSPNAYKAIIDVSQDTLKFTSLWLEYAKLDPNFHTALQPWSAYGAEVTPALMESPVNNVFETEVIFAYLQQKWSDKWATYQRYGQFEHDPEGYAGLAGSFDITNWTFGVQYWYTPTVMFELAYDDVDYDRGWTELDGDLKDDSLIRFRTQIFF</sequence>
<feature type="signal peptide" evidence="1">
    <location>
        <begin position="1"/>
        <end position="22"/>
    </location>
</feature>
<evidence type="ECO:0000313" key="3">
    <source>
        <dbReference type="EMBL" id="SDX66342.1"/>
    </source>
</evidence>
<dbReference type="PROSITE" id="PS51272">
    <property type="entry name" value="SLH"/>
    <property type="match status" value="1"/>
</dbReference>
<dbReference type="EMBL" id="FNPD01000001">
    <property type="protein sequence ID" value="SDX66342.1"/>
    <property type="molecule type" value="Genomic_DNA"/>
</dbReference>
<evidence type="ECO:0000313" key="4">
    <source>
        <dbReference type="Proteomes" id="UP000199266"/>
    </source>
</evidence>
<name>A0A1H3DIK2_9BACT</name>
<accession>A0A1H3DIK2</accession>
<keyword evidence="4" id="KW-1185">Reference proteome</keyword>
<dbReference type="SUPFAM" id="SSF56935">
    <property type="entry name" value="Porins"/>
    <property type="match status" value="1"/>
</dbReference>
<organism evidence="3 4">
    <name type="scientific">Acetomicrobium thermoterrenum DSM 13490</name>
    <dbReference type="NCBI Taxonomy" id="1120987"/>
    <lineage>
        <taxon>Bacteria</taxon>
        <taxon>Thermotogati</taxon>
        <taxon>Synergistota</taxon>
        <taxon>Synergistia</taxon>
        <taxon>Synergistales</taxon>
        <taxon>Acetomicrobiaceae</taxon>
        <taxon>Acetomicrobium</taxon>
    </lineage>
</organism>
<dbReference type="Pfam" id="PF00395">
    <property type="entry name" value="SLH"/>
    <property type="match status" value="1"/>
</dbReference>
<protein>
    <submittedName>
        <fullName evidence="3">S-layer homology domain-containing protein</fullName>
    </submittedName>
</protein>